<dbReference type="PANTHER" id="PTHR43792">
    <property type="entry name" value="GNAT FAMILY, PUTATIVE (AFU_ORTHOLOGUE AFUA_3G00765)-RELATED-RELATED"/>
    <property type="match status" value="1"/>
</dbReference>
<dbReference type="SUPFAM" id="SSF55729">
    <property type="entry name" value="Acyl-CoA N-acyltransferases (Nat)"/>
    <property type="match status" value="1"/>
</dbReference>
<organism evidence="2 3">
    <name type="scientific">Crossiella equi</name>
    <dbReference type="NCBI Taxonomy" id="130796"/>
    <lineage>
        <taxon>Bacteria</taxon>
        <taxon>Bacillati</taxon>
        <taxon>Actinomycetota</taxon>
        <taxon>Actinomycetes</taxon>
        <taxon>Pseudonocardiales</taxon>
        <taxon>Pseudonocardiaceae</taxon>
        <taxon>Crossiella</taxon>
    </lineage>
</organism>
<keyword evidence="3" id="KW-1185">Reference proteome</keyword>
<accession>A0ABS5A695</accession>
<dbReference type="Proteomes" id="UP001519363">
    <property type="component" value="Unassembled WGS sequence"/>
</dbReference>
<dbReference type="InterPro" id="IPR037523">
    <property type="entry name" value="VOC_core"/>
</dbReference>
<comment type="caution">
    <text evidence="2">The sequence shown here is derived from an EMBL/GenBank/DDBJ whole genome shotgun (WGS) entry which is preliminary data.</text>
</comment>
<dbReference type="EMBL" id="JAGIOO010000001">
    <property type="protein sequence ID" value="MBP2472110.1"/>
    <property type="molecule type" value="Genomic_DNA"/>
</dbReference>
<dbReference type="PANTHER" id="PTHR43792:SF1">
    <property type="entry name" value="N-ACETYLTRANSFERASE DOMAIN-CONTAINING PROTEIN"/>
    <property type="match status" value="1"/>
</dbReference>
<evidence type="ECO:0000313" key="3">
    <source>
        <dbReference type="Proteomes" id="UP001519363"/>
    </source>
</evidence>
<dbReference type="Gene3D" id="3.10.180.10">
    <property type="entry name" value="2,3-Dihydroxybiphenyl 1,2-Dioxygenase, domain 1"/>
    <property type="match status" value="1"/>
</dbReference>
<proteinExistence type="predicted"/>
<evidence type="ECO:0000259" key="1">
    <source>
        <dbReference type="PROSITE" id="PS51819"/>
    </source>
</evidence>
<dbReference type="Gene3D" id="3.40.630.30">
    <property type="match status" value="1"/>
</dbReference>
<feature type="domain" description="VOC" evidence="1">
    <location>
        <begin position="92"/>
        <end position="204"/>
    </location>
</feature>
<dbReference type="Pfam" id="PF13302">
    <property type="entry name" value="Acetyltransf_3"/>
    <property type="match status" value="1"/>
</dbReference>
<dbReference type="PROSITE" id="PS51819">
    <property type="entry name" value="VOC"/>
    <property type="match status" value="1"/>
</dbReference>
<dbReference type="InterPro" id="IPR051531">
    <property type="entry name" value="N-acetyltransferase"/>
</dbReference>
<gene>
    <name evidence="2" type="ORF">JOF53_000982</name>
</gene>
<dbReference type="SUPFAM" id="SSF54593">
    <property type="entry name" value="Glyoxalase/Bleomycin resistance protein/Dihydroxybiphenyl dioxygenase"/>
    <property type="match status" value="1"/>
</dbReference>
<dbReference type="InterPro" id="IPR000182">
    <property type="entry name" value="GNAT_dom"/>
</dbReference>
<name>A0ABS5A695_9PSEU</name>
<dbReference type="InterPro" id="IPR016181">
    <property type="entry name" value="Acyl_CoA_acyltransferase"/>
</dbReference>
<protein>
    <recommendedName>
        <fullName evidence="1">VOC domain-containing protein</fullName>
    </recommendedName>
</protein>
<evidence type="ECO:0000313" key="2">
    <source>
        <dbReference type="EMBL" id="MBP2472110.1"/>
    </source>
</evidence>
<sequence>MAVPGLSWILDRRYWGRGYAGEAAGAVVAHALGALGLPRVEAWVDVANTRSAGVARRAGLTERGRFAQRYPHREHPHETVVFGRSAAPEQSPVLGVVSTLSVRSVEKTISLLNALVGGQVVYEEPEFAVYGLTPWSGGPQVYLSGTPRPVPTALSLSVLDGLAAAHARAHALGLAVGPVEAQPWGRREFTLVTSDGHEVTVTGPL</sequence>
<dbReference type="InterPro" id="IPR029068">
    <property type="entry name" value="Glyas_Bleomycin-R_OHBP_Dase"/>
</dbReference>
<reference evidence="2 3" key="1">
    <citation type="submission" date="2021-03" db="EMBL/GenBank/DDBJ databases">
        <title>Sequencing the genomes of 1000 actinobacteria strains.</title>
        <authorList>
            <person name="Klenk H.-P."/>
        </authorList>
    </citation>
    <scope>NUCLEOTIDE SEQUENCE [LARGE SCALE GENOMIC DNA]</scope>
    <source>
        <strain evidence="2 3">DSM 44580</strain>
    </source>
</reference>